<organism evidence="2 3">
    <name type="scientific">Bacillus phage vB_BsuP-Goe1</name>
    <dbReference type="NCBI Taxonomy" id="1807511"/>
    <lineage>
        <taxon>Viruses</taxon>
        <taxon>Duplodnaviria</taxon>
        <taxon>Heunggongvirae</taxon>
        <taxon>Uroviricota</taxon>
        <taxon>Caudoviricetes</taxon>
        <taxon>Salasmaviridae</taxon>
        <taxon>Picovirinae</taxon>
        <taxon>Beecentumtrevirus</taxon>
        <taxon>Beecentumtrevirus Goe1</taxon>
    </lineage>
</organism>
<dbReference type="EMBL" id="KU831549">
    <property type="protein sequence ID" value="AMR58243.1"/>
    <property type="molecule type" value="Genomic_DNA"/>
</dbReference>
<dbReference type="SMART" id="SM00635">
    <property type="entry name" value="BID_2"/>
    <property type="match status" value="1"/>
</dbReference>
<accession>A0A142IG88</accession>
<reference evidence="2 3" key="1">
    <citation type="submission" date="2016-02" db="EMBL/GenBank/DDBJ databases">
        <title>Genome sequence of Bacillus subtilis phage vB_BsuP_Goe1.</title>
        <authorList>
            <person name="Hertel R."/>
            <person name="Willms I.M."/>
            <person name="Daniel R."/>
        </authorList>
    </citation>
    <scope>NUCLEOTIDE SEQUENCE [LARGE SCALE GENOMIC DNA]</scope>
</reference>
<dbReference type="Pfam" id="PF02368">
    <property type="entry name" value="Big_2"/>
    <property type="match status" value="1"/>
</dbReference>
<protein>
    <submittedName>
        <fullName evidence="2">Major head protein</fullName>
    </submittedName>
</protein>
<keyword evidence="3" id="KW-1185">Reference proteome</keyword>
<dbReference type="InterPro" id="IPR003343">
    <property type="entry name" value="Big_2"/>
</dbReference>
<sequence length="449" mass="49739">MRVTFNDVKTSLGVTESYDIINAIRNSATDNFKTYVPLANAENVAEVGAGILVNQTVQNEFLTALVDRIGLVIVKSISLRNPLAKFKKGSLPMGRTIEEIFTDITKEKLYDVEEAEQKVFEREIPNVKTLFHERNRQSFYHQTIQDDSLKTAFISWGNFESFIASIINAIYNSAEVDEYEYMKLIIDNYYSKGLFKVVKVDDPMASTGALTNFIKKARATALKMTLPQGTRDYNAMAVRTRSDIRDVHLFIDADLNAELDVDVLAKAFNMDRTTFLGNVTVIDGFASTGLKAVMVDKDWFMVYDTLQKMETIRNPRGLYWNYYYHVWQVLSASRFANAVAFVSGDDVPAVTQVIVSPAIASVKQGKSQAFTAYVRATDDKEHKVVWSVDGGSTGTSISSDGVLTVAVNETNQLTVKATVDIGTKDNPKPVVGEAVVNVRPDSSSGGAQA</sequence>
<dbReference type="Pfam" id="PF25622">
    <property type="entry name" value="Phi29_MCP"/>
    <property type="match status" value="1"/>
</dbReference>
<feature type="domain" description="BIG2" evidence="1">
    <location>
        <begin position="349"/>
        <end position="429"/>
    </location>
</feature>
<dbReference type="Proteomes" id="UP000222854">
    <property type="component" value="Segment"/>
</dbReference>
<evidence type="ECO:0000313" key="3">
    <source>
        <dbReference type="Proteomes" id="UP000222854"/>
    </source>
</evidence>
<gene>
    <name evidence="2" type="ORF">Goe1_c00170</name>
</gene>
<evidence type="ECO:0000313" key="2">
    <source>
        <dbReference type="EMBL" id="AMR58243.1"/>
    </source>
</evidence>
<name>A0A142IG88_9CAUD</name>
<proteinExistence type="predicted"/>
<evidence type="ECO:0000259" key="1">
    <source>
        <dbReference type="SMART" id="SM00635"/>
    </source>
</evidence>